<evidence type="ECO:0000256" key="3">
    <source>
        <dbReference type="ARBA" id="ARBA00013278"/>
    </source>
</evidence>
<dbReference type="GO" id="GO:0050482">
    <property type="term" value="P:arachidonate secretion"/>
    <property type="evidence" value="ECO:0007669"/>
    <property type="project" value="InterPro"/>
</dbReference>
<reference evidence="14 15" key="1">
    <citation type="journal article" date="2018" name="Nat. Ecol. Evol.">
        <title>Genomic signatures of mitonuclear coevolution across populations of Tigriopus californicus.</title>
        <authorList>
            <person name="Barreto F.S."/>
            <person name="Watson E.T."/>
            <person name="Lima T.G."/>
            <person name="Willett C.S."/>
            <person name="Edmands S."/>
            <person name="Li W."/>
            <person name="Burton R.S."/>
        </authorList>
    </citation>
    <scope>NUCLEOTIDE SEQUENCE [LARGE SCALE GENOMIC DNA]</scope>
    <source>
        <strain evidence="14 15">San Diego</strain>
    </source>
</reference>
<gene>
    <name evidence="14" type="ORF">TCAL_02436</name>
</gene>
<dbReference type="SUPFAM" id="SSF48619">
    <property type="entry name" value="Phospholipase A2, PLA2"/>
    <property type="match status" value="1"/>
</dbReference>
<dbReference type="GO" id="GO:0046872">
    <property type="term" value="F:metal ion binding"/>
    <property type="evidence" value="ECO:0007669"/>
    <property type="project" value="UniProtKB-KW"/>
</dbReference>
<dbReference type="EC" id="3.1.1.4" evidence="3"/>
<keyword evidence="6" id="KW-0479">Metal-binding</keyword>
<evidence type="ECO:0000313" key="15">
    <source>
        <dbReference type="Proteomes" id="UP000318571"/>
    </source>
</evidence>
<evidence type="ECO:0000313" key="14">
    <source>
        <dbReference type="EMBL" id="TRY70345.1"/>
    </source>
</evidence>
<feature type="domain" description="Phospholipase A2-like central" evidence="13">
    <location>
        <begin position="17"/>
        <end position="111"/>
    </location>
</feature>
<dbReference type="EMBL" id="VCGU01000009">
    <property type="protein sequence ID" value="TRY70345.1"/>
    <property type="molecule type" value="Genomic_DNA"/>
</dbReference>
<evidence type="ECO:0000256" key="8">
    <source>
        <dbReference type="ARBA" id="ARBA00022837"/>
    </source>
</evidence>
<comment type="caution">
    <text evidence="14">The sequence shown here is derived from an EMBL/GenBank/DDBJ whole genome shotgun (WGS) entry which is preliminary data.</text>
</comment>
<evidence type="ECO:0000256" key="5">
    <source>
        <dbReference type="ARBA" id="ARBA00022525"/>
    </source>
</evidence>
<keyword evidence="9" id="KW-0442">Lipid degradation</keyword>
<evidence type="ECO:0000259" key="13">
    <source>
        <dbReference type="Pfam" id="PF05826"/>
    </source>
</evidence>
<comment type="subcellular location">
    <subcellularLocation>
        <location evidence="2">Secreted</location>
    </subcellularLocation>
</comment>
<dbReference type="GO" id="GO:0016042">
    <property type="term" value="P:lipid catabolic process"/>
    <property type="evidence" value="ECO:0007669"/>
    <property type="project" value="UniProtKB-KW"/>
</dbReference>
<keyword evidence="7" id="KW-0378">Hydrolase</keyword>
<keyword evidence="8" id="KW-0106">Calcium</keyword>
<evidence type="ECO:0000256" key="2">
    <source>
        <dbReference type="ARBA" id="ARBA00004613"/>
    </source>
</evidence>
<dbReference type="Gene3D" id="1.20.90.10">
    <property type="entry name" value="Phospholipase A2 domain"/>
    <property type="match status" value="1"/>
</dbReference>
<dbReference type="InterPro" id="IPR036444">
    <property type="entry name" value="PLipase_A2_dom_sf"/>
</dbReference>
<dbReference type="Proteomes" id="UP000318571">
    <property type="component" value="Chromosome 9"/>
</dbReference>
<accession>A0A553NY35</accession>
<keyword evidence="15" id="KW-1185">Reference proteome</keyword>
<proteinExistence type="predicted"/>
<evidence type="ECO:0000256" key="12">
    <source>
        <dbReference type="ARBA" id="ARBA00029903"/>
    </source>
</evidence>
<protein>
    <recommendedName>
        <fullName evidence="4">Phospholipase A2</fullName>
        <ecNumber evidence="3">3.1.1.4</ecNumber>
    </recommendedName>
    <alternativeName>
        <fullName evidence="12">Phosphatidylcholine 2-acylhydrolase</fullName>
    </alternativeName>
</protein>
<evidence type="ECO:0000256" key="10">
    <source>
        <dbReference type="ARBA" id="ARBA00023098"/>
    </source>
</evidence>
<dbReference type="STRING" id="6832.A0A553NY35"/>
<evidence type="ECO:0000256" key="7">
    <source>
        <dbReference type="ARBA" id="ARBA00022801"/>
    </source>
</evidence>
<dbReference type="GO" id="GO:0006644">
    <property type="term" value="P:phospholipid metabolic process"/>
    <property type="evidence" value="ECO:0007669"/>
    <property type="project" value="InterPro"/>
</dbReference>
<evidence type="ECO:0000256" key="1">
    <source>
        <dbReference type="ARBA" id="ARBA00001913"/>
    </source>
</evidence>
<dbReference type="GO" id="GO:0005576">
    <property type="term" value="C:extracellular region"/>
    <property type="evidence" value="ECO:0007669"/>
    <property type="project" value="UniProtKB-SubCell"/>
</dbReference>
<name>A0A553NY35_TIGCA</name>
<dbReference type="Pfam" id="PF05826">
    <property type="entry name" value="Phospholip_A2_2"/>
    <property type="match status" value="1"/>
</dbReference>
<keyword evidence="11" id="KW-1015">Disulfide bond</keyword>
<keyword evidence="5" id="KW-0964">Secreted</keyword>
<dbReference type="FunFam" id="1.20.90.10:FF:000002">
    <property type="entry name" value="Phospholipase A2 group III"/>
    <property type="match status" value="1"/>
</dbReference>
<feature type="non-terminal residue" evidence="14">
    <location>
        <position position="1"/>
    </location>
</feature>
<organism evidence="14 15">
    <name type="scientific">Tigriopus californicus</name>
    <name type="common">Marine copepod</name>
    <dbReference type="NCBI Taxonomy" id="6832"/>
    <lineage>
        <taxon>Eukaryota</taxon>
        <taxon>Metazoa</taxon>
        <taxon>Ecdysozoa</taxon>
        <taxon>Arthropoda</taxon>
        <taxon>Crustacea</taxon>
        <taxon>Multicrustacea</taxon>
        <taxon>Hexanauplia</taxon>
        <taxon>Copepoda</taxon>
        <taxon>Harpacticoida</taxon>
        <taxon>Harpacticidae</taxon>
        <taxon>Tigriopus</taxon>
    </lineage>
</organism>
<evidence type="ECO:0000256" key="11">
    <source>
        <dbReference type="ARBA" id="ARBA00023157"/>
    </source>
</evidence>
<keyword evidence="10" id="KW-0443">Lipid metabolism</keyword>
<dbReference type="GO" id="GO:0004623">
    <property type="term" value="F:phospholipase A2 activity"/>
    <property type="evidence" value="ECO:0007669"/>
    <property type="project" value="UniProtKB-EC"/>
</dbReference>
<comment type="cofactor">
    <cofactor evidence="1">
        <name>Ca(2+)</name>
        <dbReference type="ChEBI" id="CHEBI:29108"/>
    </cofactor>
</comment>
<dbReference type="InterPro" id="IPR016090">
    <property type="entry name" value="PLA2-like_dom"/>
</dbReference>
<evidence type="ECO:0000256" key="9">
    <source>
        <dbReference type="ARBA" id="ARBA00022963"/>
    </source>
</evidence>
<dbReference type="AlphaFoldDB" id="A0A553NY35"/>
<sequence>RKRTSGQPSSFMTVMRMPGTNWCGRGSRADRFEDLGAFGAADRCCRQHDLECPAHIPPLGTKYGLYNWRVYPMLHCSCDNRFRSCLKMANTASADTVGRMFFNVIRTQCFTLTQHPVCVERSWWGNCIQYEEQLQAVNKAPIPY</sequence>
<dbReference type="PANTHER" id="PTHR12253">
    <property type="entry name" value="RH14732P"/>
    <property type="match status" value="1"/>
</dbReference>
<dbReference type="OMA" id="KSTDNCC"/>
<evidence type="ECO:0000256" key="6">
    <source>
        <dbReference type="ARBA" id="ARBA00022723"/>
    </source>
</evidence>
<evidence type="ECO:0000256" key="4">
    <source>
        <dbReference type="ARBA" id="ARBA00021721"/>
    </source>
</evidence>